<organism evidence="2 3">
    <name type="scientific">Chloebia gouldiae</name>
    <name type="common">Gouldian finch</name>
    <name type="synonym">Erythrura gouldiae</name>
    <dbReference type="NCBI Taxonomy" id="44316"/>
    <lineage>
        <taxon>Eukaryota</taxon>
        <taxon>Metazoa</taxon>
        <taxon>Chordata</taxon>
        <taxon>Craniata</taxon>
        <taxon>Vertebrata</taxon>
        <taxon>Euteleostomi</taxon>
        <taxon>Archelosauria</taxon>
        <taxon>Archosauria</taxon>
        <taxon>Dinosauria</taxon>
        <taxon>Saurischia</taxon>
        <taxon>Theropoda</taxon>
        <taxon>Coelurosauria</taxon>
        <taxon>Aves</taxon>
        <taxon>Neognathae</taxon>
        <taxon>Neoaves</taxon>
        <taxon>Telluraves</taxon>
        <taxon>Australaves</taxon>
        <taxon>Passeriformes</taxon>
        <taxon>Passeroidea</taxon>
        <taxon>Passeridae</taxon>
        <taxon>Chloebia</taxon>
    </lineage>
</organism>
<name>A0A3L8SN53_CHLGU</name>
<evidence type="ECO:0000256" key="1">
    <source>
        <dbReference type="SAM" id="SignalP"/>
    </source>
</evidence>
<accession>A0A3L8SN53</accession>
<comment type="caution">
    <text evidence="2">The sequence shown here is derived from an EMBL/GenBank/DDBJ whole genome shotgun (WGS) entry which is preliminary data.</text>
</comment>
<gene>
    <name evidence="2" type="ORF">DV515_00005397</name>
</gene>
<feature type="signal peptide" evidence="1">
    <location>
        <begin position="1"/>
        <end position="19"/>
    </location>
</feature>
<keyword evidence="3" id="KW-1185">Reference proteome</keyword>
<dbReference type="EMBL" id="QUSF01000011">
    <property type="protein sequence ID" value="RLW05178.1"/>
    <property type="molecule type" value="Genomic_DNA"/>
</dbReference>
<dbReference type="OrthoDB" id="9218202at2759"/>
<evidence type="ECO:0000313" key="2">
    <source>
        <dbReference type="EMBL" id="RLW05178.1"/>
    </source>
</evidence>
<evidence type="ECO:0008006" key="4">
    <source>
        <dbReference type="Google" id="ProtNLM"/>
    </source>
</evidence>
<proteinExistence type="predicted"/>
<feature type="non-terminal residue" evidence="2">
    <location>
        <position position="1"/>
    </location>
</feature>
<evidence type="ECO:0000313" key="3">
    <source>
        <dbReference type="Proteomes" id="UP000276834"/>
    </source>
</evidence>
<feature type="chain" id="PRO_5018045579" description="Immunoglobulin V-set domain-containing protein" evidence="1">
    <location>
        <begin position="20"/>
        <end position="111"/>
    </location>
</feature>
<reference evidence="2 3" key="1">
    <citation type="journal article" date="2018" name="Proc. R. Soc. B">
        <title>A non-coding region near Follistatin controls head colour polymorphism in the Gouldian finch.</title>
        <authorList>
            <person name="Toomey M.B."/>
            <person name="Marques C.I."/>
            <person name="Andrade P."/>
            <person name="Araujo P.M."/>
            <person name="Sabatino S."/>
            <person name="Gazda M.A."/>
            <person name="Afonso S."/>
            <person name="Lopes R.J."/>
            <person name="Corbo J.C."/>
            <person name="Carneiro M."/>
        </authorList>
    </citation>
    <scope>NUCLEOTIDE SEQUENCE [LARGE SCALE GENOMIC DNA]</scope>
    <source>
        <strain evidence="2">Red01</strain>
        <tissue evidence="2">Muscle</tissue>
    </source>
</reference>
<protein>
    <recommendedName>
        <fullName evidence="4">Immunoglobulin V-set domain-containing protein</fullName>
    </recommendedName>
</protein>
<sequence length="111" mass="13143">IKTLSYLVLLVLMCESVASERQAEKLEFYEDYDLVSLAVKNPCYRRWNERWDFCVSGTWIVRKSSKLQLQIHSELMMGQGLPGNQMKIWKYHMLINSSELYGKYFCYLSAK</sequence>
<dbReference type="Proteomes" id="UP000276834">
    <property type="component" value="Unassembled WGS sequence"/>
</dbReference>
<dbReference type="AlphaFoldDB" id="A0A3L8SN53"/>
<keyword evidence="1" id="KW-0732">Signal</keyword>